<sequence length="53" mass="6008">MAKLDKEEVSRSVRIFRGHLEAVLEADGGHMSRQDVLKCLSVFPQKRNGNKIL</sequence>
<reference evidence="2" key="1">
    <citation type="submission" date="2021-01" db="EMBL/GenBank/DDBJ databases">
        <title>Caligus Genome Assembly.</title>
        <authorList>
            <person name="Gallardo-Escarate C."/>
        </authorList>
    </citation>
    <scope>NUCLEOTIDE SEQUENCE [LARGE SCALE GENOMIC DNA]</scope>
</reference>
<evidence type="ECO:0000313" key="1">
    <source>
        <dbReference type="EMBL" id="QQP54799.1"/>
    </source>
</evidence>
<evidence type="ECO:0000313" key="2">
    <source>
        <dbReference type="Proteomes" id="UP000595437"/>
    </source>
</evidence>
<dbReference type="AlphaFoldDB" id="A0A7T8QTT7"/>
<organism evidence="1 2">
    <name type="scientific">Caligus rogercresseyi</name>
    <name type="common">Sea louse</name>
    <dbReference type="NCBI Taxonomy" id="217165"/>
    <lineage>
        <taxon>Eukaryota</taxon>
        <taxon>Metazoa</taxon>
        <taxon>Ecdysozoa</taxon>
        <taxon>Arthropoda</taxon>
        <taxon>Crustacea</taxon>
        <taxon>Multicrustacea</taxon>
        <taxon>Hexanauplia</taxon>
        <taxon>Copepoda</taxon>
        <taxon>Siphonostomatoida</taxon>
        <taxon>Caligidae</taxon>
        <taxon>Caligus</taxon>
    </lineage>
</organism>
<accession>A0A7T8QTT7</accession>
<keyword evidence="2" id="KW-1185">Reference proteome</keyword>
<dbReference type="EMBL" id="CP045894">
    <property type="protein sequence ID" value="QQP54799.1"/>
    <property type="molecule type" value="Genomic_DNA"/>
</dbReference>
<dbReference type="Proteomes" id="UP000595437">
    <property type="component" value="Chromosome 5"/>
</dbReference>
<name>A0A7T8QTT7_CALRO</name>
<gene>
    <name evidence="1" type="ORF">FKW44_007745</name>
</gene>
<protein>
    <submittedName>
        <fullName evidence="1">Uncharacterized protein</fullName>
    </submittedName>
</protein>
<proteinExistence type="predicted"/>